<gene>
    <name evidence="2" type="ORF">LX15_005341</name>
</gene>
<proteinExistence type="predicted"/>
<dbReference type="Proteomes" id="UP001205311">
    <property type="component" value="Unassembled WGS sequence"/>
</dbReference>
<dbReference type="RefSeq" id="WP_253672609.1">
    <property type="nucleotide sequence ID" value="NZ_JAMTCP010000045.1"/>
</dbReference>
<evidence type="ECO:0000313" key="2">
    <source>
        <dbReference type="EMBL" id="MCP2261615.1"/>
    </source>
</evidence>
<organism evidence="2 3">
    <name type="scientific">Streptoalloteichus tenebrarius (strain ATCC 17920 / DSM 40477 / JCM 4838 / CBS 697.72 / NBRC 16177 / NCIMB 11028 / NRRL B-12390 / A12253. 1 / ISP 5477)</name>
    <name type="common">Streptomyces tenebrarius</name>
    <dbReference type="NCBI Taxonomy" id="1933"/>
    <lineage>
        <taxon>Bacteria</taxon>
        <taxon>Bacillati</taxon>
        <taxon>Actinomycetota</taxon>
        <taxon>Actinomycetes</taxon>
        <taxon>Pseudonocardiales</taxon>
        <taxon>Pseudonocardiaceae</taxon>
        <taxon>Streptoalloteichus</taxon>
    </lineage>
</organism>
<accession>A0ABT1I1F7</accession>
<reference evidence="2 3" key="1">
    <citation type="submission" date="2022-06" db="EMBL/GenBank/DDBJ databases">
        <title>Genomic Encyclopedia of Archaeal and Bacterial Type Strains, Phase II (KMG-II): from individual species to whole genera.</title>
        <authorList>
            <person name="Goeker M."/>
        </authorList>
    </citation>
    <scope>NUCLEOTIDE SEQUENCE [LARGE SCALE GENOMIC DNA]</scope>
    <source>
        <strain evidence="2 3">DSM 40477</strain>
    </source>
</reference>
<protein>
    <submittedName>
        <fullName evidence="2">Uncharacterized protein</fullName>
    </submittedName>
</protein>
<evidence type="ECO:0000313" key="3">
    <source>
        <dbReference type="Proteomes" id="UP001205311"/>
    </source>
</evidence>
<sequence>MMGQDGEDRAPGAVRETLAECHRRIAEIDEELSRLVHRREKIVDGVRAALLERLPTEGGHGDQDGGGTGGTRPRAAGRGRRGTAPDRHPAFDPAAEPSPQVTREVQALHDRLRGFHEEIERVDVALTRLVRRRKELVTTTLMTLARRVPEAARGKATGLEPRVAMALAPW</sequence>
<name>A0ABT1I1F7_STRSD</name>
<dbReference type="EMBL" id="JAMTCP010000045">
    <property type="protein sequence ID" value="MCP2261615.1"/>
    <property type="molecule type" value="Genomic_DNA"/>
</dbReference>
<comment type="caution">
    <text evidence="2">The sequence shown here is derived from an EMBL/GenBank/DDBJ whole genome shotgun (WGS) entry which is preliminary data.</text>
</comment>
<feature type="region of interest" description="Disordered" evidence="1">
    <location>
        <begin position="53"/>
        <end position="102"/>
    </location>
</feature>
<keyword evidence="3" id="KW-1185">Reference proteome</keyword>
<evidence type="ECO:0000256" key="1">
    <source>
        <dbReference type="SAM" id="MobiDB-lite"/>
    </source>
</evidence>